<dbReference type="GO" id="GO:0003676">
    <property type="term" value="F:nucleic acid binding"/>
    <property type="evidence" value="ECO:0007669"/>
    <property type="project" value="InterPro"/>
</dbReference>
<protein>
    <recommendedName>
        <fullName evidence="5">DNA 3'-5' helicase</fullName>
        <ecNumber evidence="5">5.6.2.4</ecNumber>
    </recommendedName>
</protein>
<evidence type="ECO:0000256" key="1">
    <source>
        <dbReference type="ARBA" id="ARBA00005446"/>
    </source>
</evidence>
<keyword evidence="2" id="KW-0547">Nucleotide-binding</keyword>
<evidence type="ECO:0000256" key="4">
    <source>
        <dbReference type="ARBA" id="ARBA00034617"/>
    </source>
</evidence>
<comment type="similarity">
    <text evidence="1">Belongs to the helicase family. RecQ subfamily.</text>
</comment>
<dbReference type="OrthoDB" id="2507344at2759"/>
<evidence type="ECO:0000256" key="6">
    <source>
        <dbReference type="SAM" id="MobiDB-lite"/>
    </source>
</evidence>
<dbReference type="Gene3D" id="3.40.50.300">
    <property type="entry name" value="P-loop containing nucleotide triphosphate hydrolases"/>
    <property type="match status" value="2"/>
</dbReference>
<feature type="region of interest" description="Disordered" evidence="6">
    <location>
        <begin position="1399"/>
        <end position="1434"/>
    </location>
</feature>
<dbReference type="GO" id="GO:0005737">
    <property type="term" value="C:cytoplasm"/>
    <property type="evidence" value="ECO:0007669"/>
    <property type="project" value="TreeGrafter"/>
</dbReference>
<dbReference type="SMART" id="SM00487">
    <property type="entry name" value="DEXDc"/>
    <property type="match status" value="1"/>
</dbReference>
<feature type="compositionally biased region" description="Basic and acidic residues" evidence="6">
    <location>
        <begin position="1181"/>
        <end position="1196"/>
    </location>
</feature>
<dbReference type="PANTHER" id="PTHR13710:SF154">
    <property type="entry name" value="RECQ HELICASE, PUTATIVE (AFU_ORTHOLOGUE AFUA_6G14720)-RELATED"/>
    <property type="match status" value="1"/>
</dbReference>
<dbReference type="EC" id="5.6.2.4" evidence="5"/>
<dbReference type="InterPro" id="IPR014001">
    <property type="entry name" value="Helicase_ATP-bd"/>
</dbReference>
<reference evidence="8 9" key="1">
    <citation type="journal article" date="2018" name="Evol. Lett.">
        <title>Horizontal gene cluster transfer increased hallucinogenic mushroom diversity.</title>
        <authorList>
            <person name="Reynolds H.T."/>
            <person name="Vijayakumar V."/>
            <person name="Gluck-Thaler E."/>
            <person name="Korotkin H.B."/>
            <person name="Matheny P.B."/>
            <person name="Slot J.C."/>
        </authorList>
    </citation>
    <scope>NUCLEOTIDE SEQUENCE [LARGE SCALE GENOMIC DNA]</scope>
    <source>
        <strain evidence="8 9">2629</strain>
    </source>
</reference>
<dbReference type="InterPro" id="IPR027417">
    <property type="entry name" value="P-loop_NTPase"/>
</dbReference>
<dbReference type="PROSITE" id="PS51194">
    <property type="entry name" value="HELICASE_CTER"/>
    <property type="match status" value="1"/>
</dbReference>
<accession>A0A409WUQ2</accession>
<feature type="domain" description="Helicase C-terminal" evidence="7">
    <location>
        <begin position="948"/>
        <end position="1112"/>
    </location>
</feature>
<proteinExistence type="inferred from homology"/>
<keyword evidence="9" id="KW-1185">Reference proteome</keyword>
<dbReference type="InterPro" id="IPR011545">
    <property type="entry name" value="DEAD/DEAH_box_helicase_dom"/>
</dbReference>
<evidence type="ECO:0000313" key="8">
    <source>
        <dbReference type="EMBL" id="PPQ82196.1"/>
    </source>
</evidence>
<dbReference type="GO" id="GO:0000724">
    <property type="term" value="P:double-strand break repair via homologous recombination"/>
    <property type="evidence" value="ECO:0007669"/>
    <property type="project" value="TreeGrafter"/>
</dbReference>
<gene>
    <name evidence="8" type="ORF">CVT24_012794</name>
</gene>
<keyword evidence="3" id="KW-0067">ATP-binding</keyword>
<sequence length="1434" mass="160995">MNLVDEMVHDAEDELNENQLSIVRGWKVFVVGFKINDILRLCSRVSDIKDDKFSRYKVLGDLSLTLLRRINELVKETGDNILDIVGNTKQEDPDNQQSYYRAITTSSLKNYRYDLQDMVYNMLLSLHDNDRSNSSIPHYPEFDPNHQKLLTQLDRALGKTPQDLESLQLSFDRVVNTLLLDSRHENRSPYHTDGKRRVSYYSPVHHWVIYRSFSPSGRFIPASQITQTFAHLLYVTRGLVMLRMQTEGNIDSVEQCIKMLGIYGHYIKKHSDTVMGRLLDDYGKLSYARRSEMAPQRFQHDSSDNSRIKFEGHPISLAKIKDMIEHSTTMFWKDVNKFLFFDCDVGDLFDVSKFRSENMFDDLNNTAVGYSFMMDHRNGLQDSKHQYGSWLLSDEQRQLDFISGFTDRGVPLWRGGKVMELLRTIDRLQTHLAGLVTLSCGPQARTTEICRMAAVNGSTFSRNLAIVCGTLALVSTNDKTSRQFNKSLWIPHVPPRPVANVLIFWLKFIRPWQQQMVALFHAEGQFHFTTRLFPTLNDGLTPDALTSKIKAMTLDYLGVAMSLRTWRAVVGKFFELFPDHVKNRLSTNFYFDLASMHTTATAIKVYGRDKADIAITDKRSVVGVVEAHLEWHKHTGLGQDDPYVISGFHSAKEKSDTKEDGKSAASIDVEALSKDIVHRTLPELATLVKDTVNDTISQCMAVQFPEPVAMDSELGSSTPSLACHPSRLYDLRTFLGDPSASFQSPEQAQFVEELALGQRNILAIMGTGSGKSTMLMFYCKRYASRRTTVVILPISGLHEELESKATKFGVTFSRWVPRTSTETSQFNRGVSLVYVSIEHLGHKDFQRFLCDACEDGVLASIWFDEIHKIVTESDYRAAMQNVRYLVKLKCVKIGLSASLPPHLFNYFSALTEISWTTIRTSSARPELKLRYRSYPTNREVMHQAITHAKEQLHYYCKDSRMVVFCRTKADAKDVATALGTVEVTSDHDQQHNGKVVENWRKGKPKVLVGTSIIGVGIDYPAVRDVIHVGLSYDVVSQYQQESRGGRDGRRCNAITFFSNTHQPSTKELSVCLGSLYLFKMARDVTQCRRVISTIVLDGKAKDCMSLQKAELCDVCERLAIGNVTNVRRMVSQTAQLVLPVPSAAAYPGGDHQALSLGANSYESISTGYSRNNRIVGAPRQGRHEESRTTKRGREGDVPLANKKLKLEIDDTNDLSNAVTPENDVLQVEQVTMQVQGHMHTEAITQIKRVDKGKQCAIPAPGSDDDMYCDSVQSVDPPDGTPDMEWEDIELLQSPDPIPVREYIRERAGNGQVVFRNVSSSIQTLDSDGLNPLDDDDMYVNTVVSSKSAASKRALDSTSQPATQKTVSFSNVVNYNVGSNWSTAESTQKRYHFSNSVASKTVSVSAASKPQSGRPGSSKTAPAPPAKSSISAQSA</sequence>
<evidence type="ECO:0000313" key="9">
    <source>
        <dbReference type="Proteomes" id="UP000284842"/>
    </source>
</evidence>
<comment type="caution">
    <text evidence="8">The sequence shown here is derived from an EMBL/GenBank/DDBJ whole genome shotgun (WGS) entry which is preliminary data.</text>
</comment>
<organism evidence="8 9">
    <name type="scientific">Panaeolus cyanescens</name>
    <dbReference type="NCBI Taxonomy" id="181874"/>
    <lineage>
        <taxon>Eukaryota</taxon>
        <taxon>Fungi</taxon>
        <taxon>Dikarya</taxon>
        <taxon>Basidiomycota</taxon>
        <taxon>Agaricomycotina</taxon>
        <taxon>Agaricomycetes</taxon>
        <taxon>Agaricomycetidae</taxon>
        <taxon>Agaricales</taxon>
        <taxon>Agaricineae</taxon>
        <taxon>Galeropsidaceae</taxon>
        <taxon>Panaeolus</taxon>
    </lineage>
</organism>
<dbReference type="Proteomes" id="UP000284842">
    <property type="component" value="Unassembled WGS sequence"/>
</dbReference>
<name>A0A409WUQ2_9AGAR</name>
<evidence type="ECO:0000259" key="7">
    <source>
        <dbReference type="PROSITE" id="PS51194"/>
    </source>
</evidence>
<comment type="catalytic activity">
    <reaction evidence="4">
        <text>Couples ATP hydrolysis with the unwinding of duplex DNA by translocating in the 3'-5' direction.</text>
        <dbReference type="EC" id="5.6.2.4"/>
    </reaction>
</comment>
<dbReference type="GO" id="GO:0005524">
    <property type="term" value="F:ATP binding"/>
    <property type="evidence" value="ECO:0007669"/>
    <property type="project" value="UniProtKB-KW"/>
</dbReference>
<dbReference type="EMBL" id="NHTK01005189">
    <property type="protein sequence ID" value="PPQ82196.1"/>
    <property type="molecule type" value="Genomic_DNA"/>
</dbReference>
<dbReference type="SUPFAM" id="SSF52540">
    <property type="entry name" value="P-loop containing nucleoside triphosphate hydrolases"/>
    <property type="match status" value="1"/>
</dbReference>
<evidence type="ECO:0000256" key="3">
    <source>
        <dbReference type="ARBA" id="ARBA00022840"/>
    </source>
</evidence>
<dbReference type="GO" id="GO:0009378">
    <property type="term" value="F:four-way junction helicase activity"/>
    <property type="evidence" value="ECO:0007669"/>
    <property type="project" value="TreeGrafter"/>
</dbReference>
<dbReference type="SMART" id="SM00490">
    <property type="entry name" value="HELICc"/>
    <property type="match status" value="1"/>
</dbReference>
<dbReference type="GO" id="GO:0043138">
    <property type="term" value="F:3'-5' DNA helicase activity"/>
    <property type="evidence" value="ECO:0007669"/>
    <property type="project" value="UniProtKB-EC"/>
</dbReference>
<feature type="non-terminal residue" evidence="8">
    <location>
        <position position="1434"/>
    </location>
</feature>
<dbReference type="PANTHER" id="PTHR13710">
    <property type="entry name" value="DNA HELICASE RECQ FAMILY MEMBER"/>
    <property type="match status" value="1"/>
</dbReference>
<dbReference type="STRING" id="181874.A0A409WUQ2"/>
<dbReference type="GO" id="GO:0005694">
    <property type="term" value="C:chromosome"/>
    <property type="evidence" value="ECO:0007669"/>
    <property type="project" value="TreeGrafter"/>
</dbReference>
<evidence type="ECO:0000256" key="5">
    <source>
        <dbReference type="ARBA" id="ARBA00034808"/>
    </source>
</evidence>
<dbReference type="InterPro" id="IPR001650">
    <property type="entry name" value="Helicase_C-like"/>
</dbReference>
<dbReference type="InParanoid" id="A0A409WUQ2"/>
<evidence type="ECO:0000256" key="2">
    <source>
        <dbReference type="ARBA" id="ARBA00022741"/>
    </source>
</evidence>
<feature type="compositionally biased region" description="Low complexity" evidence="6">
    <location>
        <begin position="1414"/>
        <end position="1434"/>
    </location>
</feature>
<feature type="region of interest" description="Disordered" evidence="6">
    <location>
        <begin position="1171"/>
        <end position="1201"/>
    </location>
</feature>
<dbReference type="Pfam" id="PF00270">
    <property type="entry name" value="DEAD"/>
    <property type="match status" value="1"/>
</dbReference>
<dbReference type="Pfam" id="PF00271">
    <property type="entry name" value="Helicase_C"/>
    <property type="match status" value="1"/>
</dbReference>